<dbReference type="Proteomes" id="UP000014071">
    <property type="component" value="Unassembled WGS sequence"/>
</dbReference>
<dbReference type="EMBL" id="DF238786">
    <property type="protein sequence ID" value="GAC94885.1"/>
    <property type="molecule type" value="Genomic_DNA"/>
</dbReference>
<evidence type="ECO:0000313" key="1">
    <source>
        <dbReference type="EMBL" id="GAC94885.1"/>
    </source>
</evidence>
<gene>
    <name evidence="1" type="ORF">PHSY_002458</name>
</gene>
<dbReference type="HOGENOM" id="CLU_1504095_0_0_1"/>
<dbReference type="RefSeq" id="XP_012188472.1">
    <property type="nucleotide sequence ID" value="XM_012333082.1"/>
</dbReference>
<proteinExistence type="predicted"/>
<reference evidence="2" key="1">
    <citation type="journal article" date="2013" name="Genome Announc.">
        <title>Draft genome sequence of the basidiomycetous yeast-like fungus Pseudozyma hubeiensis SY62, which produces an abundant amount of the biosurfactant mannosylerythritol lipids.</title>
        <authorList>
            <person name="Konishi M."/>
            <person name="Hatada Y."/>
            <person name="Horiuchi J."/>
        </authorList>
    </citation>
    <scope>NUCLEOTIDE SEQUENCE [LARGE SCALE GENOMIC DNA]</scope>
    <source>
        <strain evidence="2">SY62</strain>
    </source>
</reference>
<sequence length="179" mass="20449">MSRKDETDRSGRSDRIGDNIDPIDEPCFRLVWEFLPDRVDRSCSKNSCSKDVAIRVLRHILSLSHHLQSFDTSSQRASSTIVRFASLCPRFGSTWPPPSPVHWDEVSRLQTKPSNRKCGPFATNPLSLSLRQIERNTASPVGFQTRHFLSQRMTSIPIISELSVILRDVLGSEEQEYFF</sequence>
<dbReference type="GeneID" id="24107751"/>
<keyword evidence="2" id="KW-1185">Reference proteome</keyword>
<organism evidence="1 2">
    <name type="scientific">Pseudozyma hubeiensis (strain SY62)</name>
    <name type="common">Yeast</name>
    <dbReference type="NCBI Taxonomy" id="1305764"/>
    <lineage>
        <taxon>Eukaryota</taxon>
        <taxon>Fungi</taxon>
        <taxon>Dikarya</taxon>
        <taxon>Basidiomycota</taxon>
        <taxon>Ustilaginomycotina</taxon>
        <taxon>Ustilaginomycetes</taxon>
        <taxon>Ustilaginales</taxon>
        <taxon>Ustilaginaceae</taxon>
        <taxon>Pseudozyma</taxon>
    </lineage>
</organism>
<evidence type="ECO:0000313" key="2">
    <source>
        <dbReference type="Proteomes" id="UP000014071"/>
    </source>
</evidence>
<protein>
    <submittedName>
        <fullName evidence="1">Uncharacterized protein</fullName>
    </submittedName>
</protein>
<name>R9P9Z7_PSEHS</name>
<dbReference type="AlphaFoldDB" id="R9P9Z7"/>
<accession>R9P9Z7</accession>